<dbReference type="EMBL" id="JBBMFP010000031">
    <property type="protein sequence ID" value="MEQ2433976.1"/>
    <property type="molecule type" value="Genomic_DNA"/>
</dbReference>
<evidence type="ECO:0000313" key="5">
    <source>
        <dbReference type="EMBL" id="MEQ2433976.1"/>
    </source>
</evidence>
<dbReference type="RefSeq" id="WP_148392048.1">
    <property type="nucleotide sequence ID" value="NZ_JBBMFP010000031.1"/>
</dbReference>
<accession>A0ABV1DUC7</accession>
<dbReference type="InterPro" id="IPR036388">
    <property type="entry name" value="WH-like_DNA-bd_sf"/>
</dbReference>
<gene>
    <name evidence="5" type="ORF">WMO65_23560</name>
</gene>
<dbReference type="SUPFAM" id="SSF46785">
    <property type="entry name" value="Winged helix' DNA-binding domain"/>
    <property type="match status" value="1"/>
</dbReference>
<keyword evidence="2" id="KW-0238">DNA-binding</keyword>
<dbReference type="InterPro" id="IPR000835">
    <property type="entry name" value="HTH_MarR-typ"/>
</dbReference>
<dbReference type="InterPro" id="IPR036390">
    <property type="entry name" value="WH_DNA-bd_sf"/>
</dbReference>
<keyword evidence="3" id="KW-0804">Transcription</keyword>
<keyword evidence="6" id="KW-1185">Reference proteome</keyword>
<dbReference type="PROSITE" id="PS50995">
    <property type="entry name" value="HTH_MARR_2"/>
    <property type="match status" value="1"/>
</dbReference>
<dbReference type="Gene3D" id="1.10.10.10">
    <property type="entry name" value="Winged helix-like DNA-binding domain superfamily/Winged helix DNA-binding domain"/>
    <property type="match status" value="1"/>
</dbReference>
<name>A0ABV1DUC7_9FIRM</name>
<dbReference type="Proteomes" id="UP001457898">
    <property type="component" value="Unassembled WGS sequence"/>
</dbReference>
<evidence type="ECO:0000256" key="3">
    <source>
        <dbReference type="ARBA" id="ARBA00023163"/>
    </source>
</evidence>
<evidence type="ECO:0000256" key="1">
    <source>
        <dbReference type="ARBA" id="ARBA00023015"/>
    </source>
</evidence>
<protein>
    <submittedName>
        <fullName evidence="5">MarR family winged helix-turn-helix transcriptional regulator</fullName>
    </submittedName>
</protein>
<dbReference type="PANTHER" id="PTHR42756:SF1">
    <property type="entry name" value="TRANSCRIPTIONAL REPRESSOR OF EMRAB OPERON"/>
    <property type="match status" value="1"/>
</dbReference>
<sequence>MHLLSRSAVRTDDVFQKDIEEEYGLRPPTATELLKKMENNGLIRREVTSYDARLKRIIASDKALKYKEQVVSDLTGLEEVLTAGISPEELNVFFKVAEKMTDNLS</sequence>
<dbReference type="PANTHER" id="PTHR42756">
    <property type="entry name" value="TRANSCRIPTIONAL REGULATOR, MARR"/>
    <property type="match status" value="1"/>
</dbReference>
<evidence type="ECO:0000256" key="2">
    <source>
        <dbReference type="ARBA" id="ARBA00023125"/>
    </source>
</evidence>
<comment type="caution">
    <text evidence="5">The sequence shown here is derived from an EMBL/GenBank/DDBJ whole genome shotgun (WGS) entry which is preliminary data.</text>
</comment>
<reference evidence="5 6" key="1">
    <citation type="submission" date="2024-03" db="EMBL/GenBank/DDBJ databases">
        <title>Human intestinal bacterial collection.</title>
        <authorList>
            <person name="Pauvert C."/>
            <person name="Hitch T.C.A."/>
            <person name="Clavel T."/>
        </authorList>
    </citation>
    <scope>NUCLEOTIDE SEQUENCE [LARGE SCALE GENOMIC DNA]</scope>
    <source>
        <strain evidence="5 6">CLA-SR-H028</strain>
    </source>
</reference>
<dbReference type="Pfam" id="PF01047">
    <property type="entry name" value="MarR"/>
    <property type="match status" value="1"/>
</dbReference>
<evidence type="ECO:0000313" key="6">
    <source>
        <dbReference type="Proteomes" id="UP001457898"/>
    </source>
</evidence>
<keyword evidence="1" id="KW-0805">Transcription regulation</keyword>
<dbReference type="PRINTS" id="PR00598">
    <property type="entry name" value="HTHMARR"/>
</dbReference>
<evidence type="ECO:0000259" key="4">
    <source>
        <dbReference type="PROSITE" id="PS50995"/>
    </source>
</evidence>
<proteinExistence type="predicted"/>
<organism evidence="5 6">
    <name type="scientific">Blautia caccae</name>
    <dbReference type="NCBI Taxonomy" id="3133175"/>
    <lineage>
        <taxon>Bacteria</taxon>
        <taxon>Bacillati</taxon>
        <taxon>Bacillota</taxon>
        <taxon>Clostridia</taxon>
        <taxon>Lachnospirales</taxon>
        <taxon>Lachnospiraceae</taxon>
        <taxon>Blautia</taxon>
    </lineage>
</organism>
<feature type="domain" description="HTH marR-type" evidence="4">
    <location>
        <begin position="1"/>
        <end position="102"/>
    </location>
</feature>